<sequence>MYQLFLKRGKAVVKQNYKKKIIYCNNTLFITIALFLVVILTVIFSRRIIPYLLMSVNNKNIGVIHKISGFEIQALLEDTKVKSIILVKNDKDAENMAKKYEKLLFGSNFQDYKVNILQRNKDFWRLELRAKNPSEKTYYTGGEYFISPSGELLGFQMLDFNTKSSAALNNESVREEASKAAKEILQSLGYEDDYTLQLREHDIVITRLSVRYQPMYLSFGMYENKLYLLNMKGNWTD</sequence>
<reference evidence="3 4" key="3">
    <citation type="journal article" name="Genome Announc.">
        <title>Improved Draft Genome Sequence of Clostridium pasteurianum Strain ATCC 6013 (DSM 525) Using a Hybrid Next-Generation Sequencing Approach.</title>
        <authorList>
            <person name="Pyne M.E."/>
            <person name="Utturkar S."/>
            <person name="Brown S.D."/>
            <person name="Moo-Young M."/>
            <person name="Chung D.A."/>
            <person name="Chou C.P."/>
        </authorList>
    </citation>
    <scope>NUCLEOTIDE SEQUENCE [LARGE SCALE GENOMIC DNA]</scope>
    <source>
        <strain evidence="3 4">ATCC 6013</strain>
    </source>
</reference>
<keyword evidence="1" id="KW-1133">Transmembrane helix</keyword>
<evidence type="ECO:0000313" key="4">
    <source>
        <dbReference type="Proteomes" id="UP000028042"/>
    </source>
</evidence>
<reference evidence="2 5" key="1">
    <citation type="journal article" date="2015" name="Genome Announc.">
        <title>Complete Genome Sequence of the Nitrogen-Fixing and Solvent-Producing Clostridium pasteurianum DSM 525.</title>
        <authorList>
            <person name="Poehlein A."/>
            <person name="Grosse-Honebrink A."/>
            <person name="Zhang Y."/>
            <person name="Minton N.P."/>
            <person name="Daniel R."/>
        </authorList>
    </citation>
    <scope>NUCLEOTIDE SEQUENCE [LARGE SCALE GENOMIC DNA]</scope>
    <source>
        <strain evidence="2">DSM 525</strain>
        <strain evidence="5">DSM 525 / ATCC 6013</strain>
    </source>
</reference>
<keyword evidence="5" id="KW-1185">Reference proteome</keyword>
<proteinExistence type="predicted"/>
<reference evidence="3" key="2">
    <citation type="submission" date="2015-10" db="EMBL/GenBank/DDBJ databases">
        <title>Improved Draft Genome Sequence of Clostridium pasteurianum Strain ATCC 6013 (DSM 525) Using a Hybrid Next-Generation Sequencing Approach.</title>
        <authorList>
            <person name="Pyne M.E."/>
            <person name="Utturkar S.M."/>
            <person name="Brown S.D."/>
            <person name="Moo-Young M."/>
            <person name="Chung D.A."/>
            <person name="Chou P.C."/>
        </authorList>
    </citation>
    <scope>NUCLEOTIDE SEQUENCE</scope>
    <source>
        <strain evidence="3">ATCC 6013</strain>
    </source>
</reference>
<organism evidence="2 5">
    <name type="scientific">Clostridium pasteurianum DSM 525 = ATCC 6013</name>
    <dbReference type="NCBI Taxonomy" id="1262449"/>
    <lineage>
        <taxon>Bacteria</taxon>
        <taxon>Bacillati</taxon>
        <taxon>Bacillota</taxon>
        <taxon>Clostridia</taxon>
        <taxon>Eubacteriales</taxon>
        <taxon>Clostridiaceae</taxon>
        <taxon>Clostridium</taxon>
    </lineage>
</organism>
<dbReference type="EMBL" id="JPGY02000001">
    <property type="protein sequence ID" value="KRU11439.1"/>
    <property type="molecule type" value="Genomic_DNA"/>
</dbReference>
<evidence type="ECO:0000313" key="2">
    <source>
        <dbReference type="EMBL" id="AJA52551.1"/>
    </source>
</evidence>
<gene>
    <name evidence="2" type="ORF">CLPA_c24940</name>
    <name evidence="3" type="ORF">CP6013_00686</name>
</gene>
<dbReference type="PATRIC" id="fig|1262449.7.peg.2511"/>
<keyword evidence="1" id="KW-0812">Transmembrane</keyword>
<dbReference type="Proteomes" id="UP000028042">
    <property type="component" value="Unassembled WGS sequence"/>
</dbReference>
<name>A0A0H3J970_CLOPA</name>
<evidence type="ECO:0000313" key="5">
    <source>
        <dbReference type="Proteomes" id="UP000030905"/>
    </source>
</evidence>
<dbReference type="EMBL" id="CP009268">
    <property type="protein sequence ID" value="AJA52551.1"/>
    <property type="molecule type" value="Genomic_DNA"/>
</dbReference>
<keyword evidence="1" id="KW-0472">Membrane</keyword>
<accession>A0A0H3J970</accession>
<dbReference type="AlphaFoldDB" id="A0A0H3J970"/>
<dbReference type="Proteomes" id="UP000030905">
    <property type="component" value="Chromosome"/>
</dbReference>
<evidence type="ECO:0000313" key="3">
    <source>
        <dbReference type="EMBL" id="KRU11439.1"/>
    </source>
</evidence>
<evidence type="ECO:0000256" key="1">
    <source>
        <dbReference type="SAM" id="Phobius"/>
    </source>
</evidence>
<protein>
    <submittedName>
        <fullName evidence="2">Uncharacterized protein</fullName>
    </submittedName>
</protein>
<dbReference type="KEGG" id="cpae:CPAST_c24940"/>
<feature type="transmembrane region" description="Helical" evidence="1">
    <location>
        <begin position="21"/>
        <end position="44"/>
    </location>
</feature>
<dbReference type="KEGG" id="cpat:CLPA_c24940"/>